<accession>A0A316UIE3</accession>
<evidence type="ECO:0000256" key="5">
    <source>
        <dbReference type="ARBA" id="ARBA00022840"/>
    </source>
</evidence>
<keyword evidence="4 9" id="KW-0547">Nucleotide-binding</keyword>
<dbReference type="OrthoDB" id="15808at2759"/>
<dbReference type="EC" id="6.1.1.2" evidence="2"/>
<dbReference type="Proteomes" id="UP000245884">
    <property type="component" value="Unassembled WGS sequence"/>
</dbReference>
<dbReference type="STRING" id="1569628.A0A316UIE3"/>
<keyword evidence="3 9" id="KW-0436">Ligase</keyword>
<dbReference type="GO" id="GO:0005524">
    <property type="term" value="F:ATP binding"/>
    <property type="evidence" value="ECO:0007669"/>
    <property type="project" value="UniProtKB-KW"/>
</dbReference>
<proteinExistence type="inferred from homology"/>
<dbReference type="GO" id="GO:0070183">
    <property type="term" value="P:mitochondrial tryptophanyl-tRNA aminoacylation"/>
    <property type="evidence" value="ECO:0007669"/>
    <property type="project" value="TreeGrafter"/>
</dbReference>
<evidence type="ECO:0000313" key="11">
    <source>
        <dbReference type="EMBL" id="PWN25107.1"/>
    </source>
</evidence>
<dbReference type="InterPro" id="IPR050203">
    <property type="entry name" value="Trp-tRNA_synthetase"/>
</dbReference>
<dbReference type="PANTHER" id="PTHR43766">
    <property type="entry name" value="TRYPTOPHAN--TRNA LIGASE, MITOCHONDRIAL"/>
    <property type="match status" value="1"/>
</dbReference>
<feature type="region of interest" description="Disordered" evidence="10">
    <location>
        <begin position="1"/>
        <end position="64"/>
    </location>
</feature>
<evidence type="ECO:0000256" key="1">
    <source>
        <dbReference type="ARBA" id="ARBA00005594"/>
    </source>
</evidence>
<reference evidence="11 12" key="1">
    <citation type="journal article" date="2018" name="Mol. Biol. Evol.">
        <title>Broad Genomic Sampling Reveals a Smut Pathogenic Ancestry of the Fungal Clade Ustilaginomycotina.</title>
        <authorList>
            <person name="Kijpornyongpan T."/>
            <person name="Mondo S.J."/>
            <person name="Barry K."/>
            <person name="Sandor L."/>
            <person name="Lee J."/>
            <person name="Lipzen A."/>
            <person name="Pangilinan J."/>
            <person name="LaButti K."/>
            <person name="Hainaut M."/>
            <person name="Henrissat B."/>
            <person name="Grigoriev I.V."/>
            <person name="Spatafora J.W."/>
            <person name="Aime M.C."/>
        </authorList>
    </citation>
    <scope>NUCLEOTIDE SEQUENCE [LARGE SCALE GENOMIC DNA]</scope>
    <source>
        <strain evidence="11 12">MCA 5214</strain>
    </source>
</reference>
<protein>
    <recommendedName>
        <fullName evidence="2">tryptophan--tRNA ligase</fullName>
        <ecNumber evidence="2">6.1.1.2</ecNumber>
    </recommendedName>
    <alternativeName>
        <fullName evidence="8">Tryptophanyl-tRNA synthetase</fullName>
    </alternativeName>
</protein>
<dbReference type="Gene3D" id="1.10.240.10">
    <property type="entry name" value="Tyrosyl-Transfer RNA Synthetase"/>
    <property type="match status" value="1"/>
</dbReference>
<keyword evidence="7 9" id="KW-0030">Aminoacyl-tRNA synthetase</keyword>
<evidence type="ECO:0000256" key="2">
    <source>
        <dbReference type="ARBA" id="ARBA00013161"/>
    </source>
</evidence>
<dbReference type="NCBIfam" id="TIGR00233">
    <property type="entry name" value="trpS"/>
    <property type="match status" value="1"/>
</dbReference>
<keyword evidence="12" id="KW-1185">Reference proteome</keyword>
<dbReference type="GeneID" id="37029412"/>
<keyword evidence="5 9" id="KW-0067">ATP-binding</keyword>
<gene>
    <name evidence="11" type="ORF">BDZ90DRAFT_247127</name>
</gene>
<dbReference type="GO" id="GO:0004830">
    <property type="term" value="F:tryptophan-tRNA ligase activity"/>
    <property type="evidence" value="ECO:0007669"/>
    <property type="project" value="UniProtKB-EC"/>
</dbReference>
<sequence>MAMHRSRPVSSLQRCATSQPPARNRSIASSSHASASRSSSSSPPTFPPHSRAFPQRDQPTGTPHLGNLLGALFNWKRLLEQAPSTSFTAAKRHFFSIVGLHALTVPQDPDRLRQERSDMLAALLAVGIDPSRCVLFHQESVPEHAELMWLLGSLTSVGRLKRMTTWKGKVAALNEGSSKDEGADLGEEAHLPFGLFAYPVLQAADILLYGATHVPVGQDQAQHLELARELAQTWNRRFSPTRLDFSLRVPQTLFTPTMARVLSLRDPTVKMSKSSPDAGGRILLDDGPKEVEKKVKRAVTDDERSMSFEVERRPGVANLLGIIAALESLRAGSEVRPESVADRLNTQHASGEPGAKMLKDLAGATIVETLEPIRQQYERLRQDRGYLAEVASRGRDEAREVASKTMLKVRAAMGIGE</sequence>
<evidence type="ECO:0000313" key="12">
    <source>
        <dbReference type="Proteomes" id="UP000245884"/>
    </source>
</evidence>
<evidence type="ECO:0000256" key="7">
    <source>
        <dbReference type="ARBA" id="ARBA00023146"/>
    </source>
</evidence>
<dbReference type="InterPro" id="IPR002305">
    <property type="entry name" value="aa-tRNA-synth_Ic"/>
</dbReference>
<dbReference type="PANTHER" id="PTHR43766:SF1">
    <property type="entry name" value="TRYPTOPHAN--TRNA LIGASE, MITOCHONDRIAL"/>
    <property type="match status" value="1"/>
</dbReference>
<evidence type="ECO:0000256" key="3">
    <source>
        <dbReference type="ARBA" id="ARBA00022598"/>
    </source>
</evidence>
<evidence type="ECO:0000256" key="6">
    <source>
        <dbReference type="ARBA" id="ARBA00022917"/>
    </source>
</evidence>
<dbReference type="Gene3D" id="3.40.50.620">
    <property type="entry name" value="HUPs"/>
    <property type="match status" value="1"/>
</dbReference>
<comment type="similarity">
    <text evidence="1 9">Belongs to the class-I aminoacyl-tRNA synthetase family.</text>
</comment>
<dbReference type="PRINTS" id="PR01039">
    <property type="entry name" value="TRNASYNTHTRP"/>
</dbReference>
<dbReference type="PROSITE" id="PS00178">
    <property type="entry name" value="AA_TRNA_LIGASE_I"/>
    <property type="match status" value="1"/>
</dbReference>
<evidence type="ECO:0000256" key="10">
    <source>
        <dbReference type="SAM" id="MobiDB-lite"/>
    </source>
</evidence>
<dbReference type="InterPro" id="IPR014729">
    <property type="entry name" value="Rossmann-like_a/b/a_fold"/>
</dbReference>
<dbReference type="Pfam" id="PF00579">
    <property type="entry name" value="tRNA-synt_1b"/>
    <property type="match status" value="1"/>
</dbReference>
<dbReference type="InterPro" id="IPR002306">
    <property type="entry name" value="Trp-tRNA-ligase"/>
</dbReference>
<dbReference type="GO" id="GO:0005759">
    <property type="term" value="C:mitochondrial matrix"/>
    <property type="evidence" value="ECO:0007669"/>
    <property type="project" value="TreeGrafter"/>
</dbReference>
<feature type="compositionally biased region" description="Low complexity" evidence="10">
    <location>
        <begin position="22"/>
        <end position="51"/>
    </location>
</feature>
<keyword evidence="6 9" id="KW-0648">Protein biosynthesis</keyword>
<dbReference type="AlphaFoldDB" id="A0A316UIE3"/>
<dbReference type="RefSeq" id="XP_025359719.1">
    <property type="nucleotide sequence ID" value="XM_025507589.1"/>
</dbReference>
<evidence type="ECO:0000256" key="4">
    <source>
        <dbReference type="ARBA" id="ARBA00022741"/>
    </source>
</evidence>
<evidence type="ECO:0000256" key="8">
    <source>
        <dbReference type="ARBA" id="ARBA00030268"/>
    </source>
</evidence>
<evidence type="ECO:0000256" key="9">
    <source>
        <dbReference type="RuleBase" id="RU363036"/>
    </source>
</evidence>
<dbReference type="SUPFAM" id="SSF52374">
    <property type="entry name" value="Nucleotidylyl transferase"/>
    <property type="match status" value="1"/>
</dbReference>
<dbReference type="EMBL" id="KZ819677">
    <property type="protein sequence ID" value="PWN25107.1"/>
    <property type="molecule type" value="Genomic_DNA"/>
</dbReference>
<feature type="compositionally biased region" description="Polar residues" evidence="10">
    <location>
        <begin position="8"/>
        <end position="21"/>
    </location>
</feature>
<name>A0A316UIE3_9BASI</name>
<dbReference type="CDD" id="cd00806">
    <property type="entry name" value="TrpRS_core"/>
    <property type="match status" value="1"/>
</dbReference>
<dbReference type="InterPro" id="IPR001412">
    <property type="entry name" value="aa-tRNA-synth_I_CS"/>
</dbReference>
<organism evidence="11 12">
    <name type="scientific">Jaminaea rosea</name>
    <dbReference type="NCBI Taxonomy" id="1569628"/>
    <lineage>
        <taxon>Eukaryota</taxon>
        <taxon>Fungi</taxon>
        <taxon>Dikarya</taxon>
        <taxon>Basidiomycota</taxon>
        <taxon>Ustilaginomycotina</taxon>
        <taxon>Exobasidiomycetes</taxon>
        <taxon>Microstromatales</taxon>
        <taxon>Microstromatales incertae sedis</taxon>
        <taxon>Jaminaea</taxon>
    </lineage>
</organism>